<organism evidence="2 3">
    <name type="scientific">Achlya hypogyna</name>
    <name type="common">Oomycete</name>
    <name type="synonym">Protoachlya hypogyna</name>
    <dbReference type="NCBI Taxonomy" id="1202772"/>
    <lineage>
        <taxon>Eukaryota</taxon>
        <taxon>Sar</taxon>
        <taxon>Stramenopiles</taxon>
        <taxon>Oomycota</taxon>
        <taxon>Saprolegniomycetes</taxon>
        <taxon>Saprolegniales</taxon>
        <taxon>Achlyaceae</taxon>
        <taxon>Achlya</taxon>
    </lineage>
</organism>
<comment type="caution">
    <text evidence="2">The sequence shown here is derived from an EMBL/GenBank/DDBJ whole genome shotgun (WGS) entry which is preliminary data.</text>
</comment>
<dbReference type="Pfam" id="PF00085">
    <property type="entry name" value="Thioredoxin"/>
    <property type="match status" value="1"/>
</dbReference>
<dbReference type="SUPFAM" id="SSF52833">
    <property type="entry name" value="Thioredoxin-like"/>
    <property type="match status" value="1"/>
</dbReference>
<sequence>MLLSPVIPELCGNSSAALIMYCSESYPGIEFAKVDVDALNTTAVAAGICDIPTLHFYLNGKQQKALEVSFKAKTIS</sequence>
<evidence type="ECO:0000313" key="2">
    <source>
        <dbReference type="EMBL" id="OQR82284.1"/>
    </source>
</evidence>
<feature type="domain" description="Thioredoxin" evidence="1">
    <location>
        <begin position="19"/>
        <end position="71"/>
    </location>
</feature>
<evidence type="ECO:0000259" key="1">
    <source>
        <dbReference type="Pfam" id="PF00085"/>
    </source>
</evidence>
<evidence type="ECO:0000313" key="3">
    <source>
        <dbReference type="Proteomes" id="UP000243579"/>
    </source>
</evidence>
<protein>
    <recommendedName>
        <fullName evidence="1">Thioredoxin domain-containing protein</fullName>
    </recommendedName>
</protein>
<dbReference type="AlphaFoldDB" id="A0A1V9Y9B8"/>
<dbReference type="InterPro" id="IPR036249">
    <property type="entry name" value="Thioredoxin-like_sf"/>
</dbReference>
<keyword evidence="3" id="KW-1185">Reference proteome</keyword>
<gene>
    <name evidence="2" type="ORF">ACHHYP_20802</name>
</gene>
<accession>A0A1V9Y9B8</accession>
<proteinExistence type="predicted"/>
<dbReference type="CDD" id="cd02947">
    <property type="entry name" value="TRX_family"/>
    <property type="match status" value="1"/>
</dbReference>
<dbReference type="EMBL" id="JNBR01002507">
    <property type="protein sequence ID" value="OQR82284.1"/>
    <property type="molecule type" value="Genomic_DNA"/>
</dbReference>
<dbReference type="Gene3D" id="3.40.30.10">
    <property type="entry name" value="Glutaredoxin"/>
    <property type="match status" value="1"/>
</dbReference>
<name>A0A1V9Y9B8_ACHHY</name>
<dbReference type="InterPro" id="IPR013766">
    <property type="entry name" value="Thioredoxin_domain"/>
</dbReference>
<dbReference type="Proteomes" id="UP000243579">
    <property type="component" value="Unassembled WGS sequence"/>
</dbReference>
<reference evidence="2 3" key="1">
    <citation type="journal article" date="2014" name="Genome Biol. Evol.">
        <title>The secreted proteins of Achlya hypogyna and Thraustotheca clavata identify the ancestral oomycete secretome and reveal gene acquisitions by horizontal gene transfer.</title>
        <authorList>
            <person name="Misner I."/>
            <person name="Blouin N."/>
            <person name="Leonard G."/>
            <person name="Richards T.A."/>
            <person name="Lane C.E."/>
        </authorList>
    </citation>
    <scope>NUCLEOTIDE SEQUENCE [LARGE SCALE GENOMIC DNA]</scope>
    <source>
        <strain evidence="2 3">ATCC 48635</strain>
    </source>
</reference>